<dbReference type="InterPro" id="IPR043129">
    <property type="entry name" value="ATPase_NBD"/>
</dbReference>
<keyword evidence="3 4" id="KW-0418">Kinase</keyword>
<dbReference type="PANTHER" id="PTHR43095:SF5">
    <property type="entry name" value="XYLULOSE KINASE"/>
    <property type="match status" value="1"/>
</dbReference>
<feature type="domain" description="Carbohydrate kinase FGGY C-terminal" evidence="6">
    <location>
        <begin position="283"/>
        <end position="445"/>
    </location>
</feature>
<feature type="domain" description="Carbohydrate kinase FGGY N-terminal" evidence="5">
    <location>
        <begin position="7"/>
        <end position="249"/>
    </location>
</feature>
<dbReference type="InterPro" id="IPR018485">
    <property type="entry name" value="FGGY_C"/>
</dbReference>
<dbReference type="Pfam" id="PF00370">
    <property type="entry name" value="FGGY_N"/>
    <property type="match status" value="1"/>
</dbReference>
<dbReference type="GO" id="GO:0005975">
    <property type="term" value="P:carbohydrate metabolic process"/>
    <property type="evidence" value="ECO:0007669"/>
    <property type="project" value="InterPro"/>
</dbReference>
<evidence type="ECO:0000256" key="3">
    <source>
        <dbReference type="ARBA" id="ARBA00022777"/>
    </source>
</evidence>
<protein>
    <submittedName>
        <fullName evidence="7">Xylulose kinase</fullName>
    </submittedName>
</protein>
<name>A0A176XFG0_AGRTU</name>
<dbReference type="PIRSF" id="PIRSF000538">
    <property type="entry name" value="GlpK"/>
    <property type="match status" value="1"/>
</dbReference>
<dbReference type="Proteomes" id="UP000077098">
    <property type="component" value="Unassembled WGS sequence"/>
</dbReference>
<dbReference type="GO" id="GO:0016773">
    <property type="term" value="F:phosphotransferase activity, alcohol group as acceptor"/>
    <property type="evidence" value="ECO:0007669"/>
    <property type="project" value="InterPro"/>
</dbReference>
<comment type="similarity">
    <text evidence="1 4">Belongs to the FGGY kinase family.</text>
</comment>
<dbReference type="PROSITE" id="PS00445">
    <property type="entry name" value="FGGY_KINASES_2"/>
    <property type="match status" value="1"/>
</dbReference>
<proteinExistence type="inferred from homology"/>
<gene>
    <name evidence="7" type="ORF">A7J57_15540</name>
</gene>
<dbReference type="Pfam" id="PF02782">
    <property type="entry name" value="FGGY_C"/>
    <property type="match status" value="1"/>
</dbReference>
<evidence type="ECO:0000256" key="4">
    <source>
        <dbReference type="RuleBase" id="RU003733"/>
    </source>
</evidence>
<evidence type="ECO:0000313" key="7">
    <source>
        <dbReference type="EMBL" id="OAE48004.1"/>
    </source>
</evidence>
<dbReference type="AlphaFoldDB" id="A0A176XFG0"/>
<evidence type="ECO:0000259" key="6">
    <source>
        <dbReference type="Pfam" id="PF02782"/>
    </source>
</evidence>
<evidence type="ECO:0000256" key="2">
    <source>
        <dbReference type="ARBA" id="ARBA00022679"/>
    </source>
</evidence>
<dbReference type="RefSeq" id="WP_063948167.1">
    <property type="nucleotide sequence ID" value="NZ_LXPS01000008.1"/>
</dbReference>
<sequence length="495" mass="52938">MQDREHYVVGIDSSTQSVKAIAWTMDGTPRAEGRAPHVIKTPHPLKAEQNADDWWTAATDALKSLTRQVAAERIDGIAISNQRETMVLLDAEGRALAPATLWLDRRAAEMVPLLARELGGERIHAISGKPVDVIPCVYRLRHLRETDPALLDKAAQILSVHDFLVRKLTGNAAASWTSGDPFGIFDIEKKVWSHEILDHLGIPPTKLPHAHRPGSFIGSVTADAASATGLRIGTPVYAAGGDGHCAALGVGAISSGIAYLNLGTAVVGGLWSPTAELSRYWRTLTSPSGEGYLLENCQRGGAYFINWLLETFAGSRSSAEIFGKLEAEARGLPIGSGGVTVSTYLLGCMDPHWDMTARAAFVGMGPETGMSHLYRASIEAITLEFVRSLEQMRTVGIEADRIFVIGGGAESSLWRQIVADASGLPVIRSLSNQASALGAGISAAVGHGWYENFAAAASAMTRLAEQVDPDLHTRDDWRALSARQGGLYPALHGVI</sequence>
<dbReference type="EMBL" id="LXPS01000008">
    <property type="protein sequence ID" value="OAE48004.1"/>
    <property type="molecule type" value="Genomic_DNA"/>
</dbReference>
<dbReference type="Gene3D" id="3.30.420.40">
    <property type="match status" value="2"/>
</dbReference>
<dbReference type="CDD" id="cd07779">
    <property type="entry name" value="ASKHA_NBD_FGGY_YgcE-like"/>
    <property type="match status" value="1"/>
</dbReference>
<keyword evidence="2 4" id="KW-0808">Transferase</keyword>
<dbReference type="InterPro" id="IPR018483">
    <property type="entry name" value="Carb_kinase_FGGY_CS"/>
</dbReference>
<accession>A0A176XFG0</accession>
<evidence type="ECO:0000313" key="8">
    <source>
        <dbReference type="Proteomes" id="UP000077098"/>
    </source>
</evidence>
<evidence type="ECO:0000256" key="1">
    <source>
        <dbReference type="ARBA" id="ARBA00009156"/>
    </source>
</evidence>
<evidence type="ECO:0000259" key="5">
    <source>
        <dbReference type="Pfam" id="PF00370"/>
    </source>
</evidence>
<dbReference type="InterPro" id="IPR000577">
    <property type="entry name" value="Carb_kinase_FGGY"/>
</dbReference>
<dbReference type="GO" id="GO:0016301">
    <property type="term" value="F:kinase activity"/>
    <property type="evidence" value="ECO:0007669"/>
    <property type="project" value="UniProtKB-KW"/>
</dbReference>
<comment type="caution">
    <text evidence="7">The sequence shown here is derived from an EMBL/GenBank/DDBJ whole genome shotgun (WGS) entry which is preliminary data.</text>
</comment>
<dbReference type="InterPro" id="IPR018484">
    <property type="entry name" value="FGGY_N"/>
</dbReference>
<dbReference type="PANTHER" id="PTHR43095">
    <property type="entry name" value="SUGAR KINASE"/>
    <property type="match status" value="1"/>
</dbReference>
<organism evidence="7 8">
    <name type="scientific">Agrobacterium tumefaciens</name>
    <dbReference type="NCBI Taxonomy" id="358"/>
    <lineage>
        <taxon>Bacteria</taxon>
        <taxon>Pseudomonadati</taxon>
        <taxon>Pseudomonadota</taxon>
        <taxon>Alphaproteobacteria</taxon>
        <taxon>Hyphomicrobiales</taxon>
        <taxon>Rhizobiaceae</taxon>
        <taxon>Rhizobium/Agrobacterium group</taxon>
        <taxon>Agrobacterium</taxon>
        <taxon>Agrobacterium tumefaciens complex</taxon>
    </lineage>
</organism>
<dbReference type="SUPFAM" id="SSF53067">
    <property type="entry name" value="Actin-like ATPase domain"/>
    <property type="match status" value="2"/>
</dbReference>
<reference evidence="7 8" key="1">
    <citation type="submission" date="2016-05" db="EMBL/GenBank/DDBJ databases">
        <authorList>
            <person name="Lavstsen T."/>
            <person name="Jespersen J.S."/>
        </authorList>
    </citation>
    <scope>NUCLEOTIDE SEQUENCE [LARGE SCALE GENOMIC DNA]</scope>
    <source>
        <strain evidence="7 8">KCJ1736</strain>
    </source>
</reference>
<dbReference type="InterPro" id="IPR050406">
    <property type="entry name" value="FGGY_Carb_Kinase"/>
</dbReference>